<evidence type="ECO:0000313" key="3">
    <source>
        <dbReference type="Proteomes" id="UP001232063"/>
    </source>
</evidence>
<organism evidence="2 3">
    <name type="scientific">Xanthocytophaga agilis</name>
    <dbReference type="NCBI Taxonomy" id="3048010"/>
    <lineage>
        <taxon>Bacteria</taxon>
        <taxon>Pseudomonadati</taxon>
        <taxon>Bacteroidota</taxon>
        <taxon>Cytophagia</taxon>
        <taxon>Cytophagales</taxon>
        <taxon>Rhodocytophagaceae</taxon>
        <taxon>Xanthocytophaga</taxon>
    </lineage>
</organism>
<feature type="domain" description="DUF6436" evidence="1">
    <location>
        <begin position="48"/>
        <end position="193"/>
    </location>
</feature>
<reference evidence="2" key="1">
    <citation type="submission" date="2023-05" db="EMBL/GenBank/DDBJ databases">
        <authorList>
            <person name="Zhang X."/>
        </authorList>
    </citation>
    <scope>NUCLEOTIDE SEQUENCE</scope>
    <source>
        <strain evidence="2">BD1B2-1</strain>
    </source>
</reference>
<dbReference type="Pfam" id="PF20029">
    <property type="entry name" value="DUF6436"/>
    <property type="match status" value="1"/>
</dbReference>
<dbReference type="InterPro" id="IPR045494">
    <property type="entry name" value="DUF6436"/>
</dbReference>
<dbReference type="InterPro" id="IPR050553">
    <property type="entry name" value="Thioredoxin_ResA/DsbE_sf"/>
</dbReference>
<evidence type="ECO:0000259" key="1">
    <source>
        <dbReference type="Pfam" id="PF20029"/>
    </source>
</evidence>
<proteinExistence type="predicted"/>
<keyword evidence="3" id="KW-1185">Reference proteome</keyword>
<evidence type="ECO:0000313" key="2">
    <source>
        <dbReference type="EMBL" id="MDJ1504130.1"/>
    </source>
</evidence>
<sequence length="199" mass="22790">MLNKVLAILLTSAAISGIAFLFWQQELQYQLPTPVPKGYKSIDTGTYISLPEEIQIKSKKPVLIHFFNPECPCSRFNIQHFITLTRNYADKMDFYAVVSQKEEIESARELLKDTNIGVVTDENQSLAKKCGVYSTPQAVVIDEQSQLYYRGNYNRARYCTQRQTSYAQMAIEQVIAHNPPPYFDTLATRSYGCQLPERN</sequence>
<accession>A0AAE3R9U0</accession>
<dbReference type="InterPro" id="IPR036249">
    <property type="entry name" value="Thioredoxin-like_sf"/>
</dbReference>
<name>A0AAE3R9U0_9BACT</name>
<gene>
    <name evidence="2" type="ORF">QNI22_25940</name>
</gene>
<dbReference type="Proteomes" id="UP001232063">
    <property type="component" value="Unassembled WGS sequence"/>
</dbReference>
<comment type="caution">
    <text evidence="2">The sequence shown here is derived from an EMBL/GenBank/DDBJ whole genome shotgun (WGS) entry which is preliminary data.</text>
</comment>
<dbReference type="PANTHER" id="PTHR42852:SF17">
    <property type="entry name" value="THIOREDOXIN-LIKE PROTEIN HI_1115"/>
    <property type="match status" value="1"/>
</dbReference>
<dbReference type="EMBL" id="JASJOU010000010">
    <property type="protein sequence ID" value="MDJ1504130.1"/>
    <property type="molecule type" value="Genomic_DNA"/>
</dbReference>
<dbReference type="AlphaFoldDB" id="A0AAE3R9U0"/>
<dbReference type="PANTHER" id="PTHR42852">
    <property type="entry name" value="THIOL:DISULFIDE INTERCHANGE PROTEIN DSBE"/>
    <property type="match status" value="1"/>
</dbReference>
<dbReference type="Gene3D" id="3.40.30.10">
    <property type="entry name" value="Glutaredoxin"/>
    <property type="match status" value="1"/>
</dbReference>
<dbReference type="RefSeq" id="WP_314515078.1">
    <property type="nucleotide sequence ID" value="NZ_JASJOU010000010.1"/>
</dbReference>
<protein>
    <submittedName>
        <fullName evidence="2">Thioredoxin fold domain-containing protein</fullName>
    </submittedName>
</protein>
<dbReference type="SUPFAM" id="SSF52833">
    <property type="entry name" value="Thioredoxin-like"/>
    <property type="match status" value="1"/>
</dbReference>